<feature type="domain" description="Methylamine utilisation protein MauE" evidence="6">
    <location>
        <begin position="2"/>
        <end position="112"/>
    </location>
</feature>
<feature type="transmembrane region" description="Helical" evidence="5">
    <location>
        <begin position="98"/>
        <end position="116"/>
    </location>
</feature>
<proteinExistence type="predicted"/>
<organism evidence="7 8">
    <name type="scientific">Roseivirga echinicomitans</name>
    <dbReference type="NCBI Taxonomy" id="296218"/>
    <lineage>
        <taxon>Bacteria</taxon>
        <taxon>Pseudomonadati</taxon>
        <taxon>Bacteroidota</taxon>
        <taxon>Cytophagia</taxon>
        <taxon>Cytophagales</taxon>
        <taxon>Roseivirgaceae</taxon>
        <taxon>Roseivirga</taxon>
    </lineage>
</organism>
<evidence type="ECO:0000313" key="7">
    <source>
        <dbReference type="EMBL" id="KYG72494.1"/>
    </source>
</evidence>
<keyword evidence="4 5" id="KW-0472">Membrane</keyword>
<evidence type="ECO:0000256" key="4">
    <source>
        <dbReference type="ARBA" id="ARBA00023136"/>
    </source>
</evidence>
<evidence type="ECO:0000256" key="5">
    <source>
        <dbReference type="SAM" id="Phobius"/>
    </source>
</evidence>
<comment type="subcellular location">
    <subcellularLocation>
        <location evidence="1">Membrane</location>
        <topology evidence="1">Multi-pass membrane protein</topology>
    </subcellularLocation>
</comment>
<feature type="transmembrane region" description="Helical" evidence="5">
    <location>
        <begin position="29"/>
        <end position="50"/>
    </location>
</feature>
<accession>A0A150X177</accession>
<dbReference type="STRING" id="296218.AWN68_12100"/>
<evidence type="ECO:0000259" key="6">
    <source>
        <dbReference type="Pfam" id="PF07291"/>
    </source>
</evidence>
<evidence type="ECO:0000256" key="2">
    <source>
        <dbReference type="ARBA" id="ARBA00022692"/>
    </source>
</evidence>
<reference evidence="7 8" key="1">
    <citation type="submission" date="2016-01" db="EMBL/GenBank/DDBJ databases">
        <title>Genome sequencing of Roseivirga echinicomitans KMM 6058.</title>
        <authorList>
            <person name="Selvaratnam C."/>
            <person name="Thevarajoo S."/>
            <person name="Goh K.M."/>
            <person name="Ee R."/>
            <person name="Chan K.-G."/>
            <person name="Chong C.S."/>
        </authorList>
    </citation>
    <scope>NUCLEOTIDE SEQUENCE [LARGE SCALE GENOMIC DNA]</scope>
    <source>
        <strain evidence="7 8">KMM 6058</strain>
    </source>
</reference>
<keyword evidence="3 5" id="KW-1133">Transmembrane helix</keyword>
<dbReference type="EMBL" id="LRDB01000051">
    <property type="protein sequence ID" value="KYG72494.1"/>
    <property type="molecule type" value="Genomic_DNA"/>
</dbReference>
<gene>
    <name evidence="7" type="ORF">AWN68_12100</name>
</gene>
<sequence length="119" mass="13437">MLYSGVSKFMNLLDFAFGMTNSNLFDGNTVFFLSYFIPLFEIILGVVLLFKKMRIGALYALISLMILYSIYLAVFKYYAVSGWCSCGSVIDLSLTKHLIFNAIITIPLVITVFLMGKEK</sequence>
<keyword evidence="8" id="KW-1185">Reference proteome</keyword>
<evidence type="ECO:0000256" key="1">
    <source>
        <dbReference type="ARBA" id="ARBA00004141"/>
    </source>
</evidence>
<dbReference type="Proteomes" id="UP000075615">
    <property type="component" value="Unassembled WGS sequence"/>
</dbReference>
<dbReference type="Pfam" id="PF07291">
    <property type="entry name" value="MauE"/>
    <property type="match status" value="1"/>
</dbReference>
<name>A0A150X177_9BACT</name>
<dbReference type="InterPro" id="IPR009908">
    <property type="entry name" value="Methylamine_util_MauE"/>
</dbReference>
<dbReference type="GO" id="GO:0016020">
    <property type="term" value="C:membrane"/>
    <property type="evidence" value="ECO:0007669"/>
    <property type="project" value="UniProtKB-SubCell"/>
</dbReference>
<comment type="caution">
    <text evidence="7">The sequence shown here is derived from an EMBL/GenBank/DDBJ whole genome shotgun (WGS) entry which is preliminary data.</text>
</comment>
<evidence type="ECO:0000313" key="8">
    <source>
        <dbReference type="Proteomes" id="UP000075615"/>
    </source>
</evidence>
<feature type="transmembrane region" description="Helical" evidence="5">
    <location>
        <begin position="57"/>
        <end position="78"/>
    </location>
</feature>
<dbReference type="AlphaFoldDB" id="A0A150X177"/>
<evidence type="ECO:0000256" key="3">
    <source>
        <dbReference type="ARBA" id="ARBA00022989"/>
    </source>
</evidence>
<protein>
    <recommendedName>
        <fullName evidence="6">Methylamine utilisation protein MauE domain-containing protein</fullName>
    </recommendedName>
</protein>
<keyword evidence="2 5" id="KW-0812">Transmembrane</keyword>
<dbReference type="GO" id="GO:0030416">
    <property type="term" value="P:methylamine metabolic process"/>
    <property type="evidence" value="ECO:0007669"/>
    <property type="project" value="InterPro"/>
</dbReference>